<dbReference type="GO" id="GO:0005262">
    <property type="term" value="F:calcium channel activity"/>
    <property type="evidence" value="ECO:0007669"/>
    <property type="project" value="TreeGrafter"/>
</dbReference>
<dbReference type="InterPro" id="IPR002048">
    <property type="entry name" value="EF_hand_dom"/>
</dbReference>
<dbReference type="InterPro" id="IPR016688">
    <property type="entry name" value="MscS-like_plants/fungi"/>
</dbReference>
<comment type="subcellular location">
    <subcellularLocation>
        <location evidence="1">Endomembrane system</location>
        <topology evidence="1">Multi-pass membrane protein</topology>
    </subcellularLocation>
    <subcellularLocation>
        <location evidence="6">Endoplasmic reticulum membrane</location>
    </subcellularLocation>
</comment>
<feature type="region of interest" description="Disordered" evidence="7">
    <location>
        <begin position="94"/>
        <end position="128"/>
    </location>
</feature>
<dbReference type="PROSITE" id="PS50222">
    <property type="entry name" value="EF_HAND_2"/>
    <property type="match status" value="1"/>
</dbReference>
<comment type="similarity">
    <text evidence="2 6">Belongs to the MscS (TC 1.A.23) family.</text>
</comment>
<dbReference type="EMBL" id="JASBNA010000014">
    <property type="protein sequence ID" value="KAK7687086.1"/>
    <property type="molecule type" value="Genomic_DNA"/>
</dbReference>
<keyword evidence="5 6" id="KW-0472">Membrane</keyword>
<feature type="compositionally biased region" description="Polar residues" evidence="7">
    <location>
        <begin position="21"/>
        <end position="38"/>
    </location>
</feature>
<evidence type="ECO:0000256" key="5">
    <source>
        <dbReference type="ARBA" id="ARBA00023136"/>
    </source>
</evidence>
<evidence type="ECO:0000256" key="8">
    <source>
        <dbReference type="SAM" id="Phobius"/>
    </source>
</evidence>
<dbReference type="AlphaFoldDB" id="A0AAW0G241"/>
<feature type="transmembrane region" description="Helical" evidence="8">
    <location>
        <begin position="528"/>
        <end position="549"/>
    </location>
</feature>
<feature type="transmembrane region" description="Helical" evidence="8">
    <location>
        <begin position="263"/>
        <end position="284"/>
    </location>
</feature>
<organism evidence="10 11">
    <name type="scientific">Cerrena zonata</name>
    <dbReference type="NCBI Taxonomy" id="2478898"/>
    <lineage>
        <taxon>Eukaryota</taxon>
        <taxon>Fungi</taxon>
        <taxon>Dikarya</taxon>
        <taxon>Basidiomycota</taxon>
        <taxon>Agaricomycotina</taxon>
        <taxon>Agaricomycetes</taxon>
        <taxon>Polyporales</taxon>
        <taxon>Cerrenaceae</taxon>
        <taxon>Cerrena</taxon>
    </lineage>
</organism>
<dbReference type="InterPro" id="IPR010920">
    <property type="entry name" value="LSM_dom_sf"/>
</dbReference>
<feature type="transmembrane region" description="Helical" evidence="8">
    <location>
        <begin position="304"/>
        <end position="323"/>
    </location>
</feature>
<evidence type="ECO:0000256" key="6">
    <source>
        <dbReference type="PIRNR" id="PIRNR017209"/>
    </source>
</evidence>
<dbReference type="PANTHER" id="PTHR31323:SF15">
    <property type="entry name" value="MECHANOSENSITIVE ION CHANNEL PROTEIN MSY1"/>
    <property type="match status" value="1"/>
</dbReference>
<feature type="transmembrane region" description="Helical" evidence="8">
    <location>
        <begin position="219"/>
        <end position="242"/>
    </location>
</feature>
<dbReference type="Pfam" id="PF25886">
    <property type="entry name" value="Msy1"/>
    <property type="match status" value="1"/>
</dbReference>
<evidence type="ECO:0000313" key="11">
    <source>
        <dbReference type="Proteomes" id="UP001385951"/>
    </source>
</evidence>
<protein>
    <recommendedName>
        <fullName evidence="6">Mechanosensitive ion channel protein</fullName>
    </recommendedName>
</protein>
<evidence type="ECO:0000256" key="1">
    <source>
        <dbReference type="ARBA" id="ARBA00004127"/>
    </source>
</evidence>
<keyword evidence="6" id="KW-0256">Endoplasmic reticulum</keyword>
<sequence>MPMLNIPEDVTSRDGHGDSMSLHSNSPLRSPQHSNSYPPLSPAMPDAGSHDPFVRHVPMPSPASDEDTTPMNQSYGNFSAEYDAERAQAQAAMYPGGAGMPQPNASQGSHHSAGSRRQSHLHHPTGSRNGSWDLLAGIRKIEHSYEEFDSRNASHSHLAFADGDTPKNGVSRFYHYLLNVSIISRWFLFIVPVLALIWIPGILGFTEFPDKTVWGVKLLFWSIWLSVVWVGWWASLAMSMVLPRIARYTVGVVAVGTRRYIDWLDVLHRYVALLAWTFAIWIAFQPLINDRQQSDASESSVNAVNTAAKLFFGFFLCAAVLAFEKFSIQWIAGKFHERSYAERIQAQKFAVRTLVTLYRHSSDIPGRSDTLKDGGMSNKRATIDPKKFLKKALKGVRQAATTTTTALGNVASEIAGTSVLQPNSPQAMVQTALGSANKSRLLARRLYYSFARPGSDYLIVEDIARFFPTPDDADAAFAIFDKDTNGDASRDEIEMACLEFHREQLSIEHSMRDLDSAVGRLDNILMTVYFIVAILIIAVCLEAQVVTLITGAGTLVLGLSWLIGSSLAEVLTSIIFLFIKHPYDVGDRVAVGVDTYTVKEIRLLSTIFLDSNACLVQAPNTVLNEKFIQNMRRSPQMSESFTFDVEYDTSFEQIERLREMMLAFLKSERRDFLAVFDVLVVDIPGQEKMTLRADIKYKSNWQQGALKAKRRNKWVCALKSSLSKVKMFGPAGDPDKSKPPAKYTLVPYDDVKTAEARTTGATTPTGHLREPTIPHAYTFTDERTVIGDPSEDVFDEASELAMTNPRRLGPWPSTTWPWSPTTIKSRNCHHASYAHRSDHARCSRHGRN</sequence>
<dbReference type="GO" id="GO:0005789">
    <property type="term" value="C:endoplasmic reticulum membrane"/>
    <property type="evidence" value="ECO:0007669"/>
    <property type="project" value="UniProtKB-SubCell"/>
</dbReference>
<proteinExistence type="inferred from homology"/>
<evidence type="ECO:0000256" key="2">
    <source>
        <dbReference type="ARBA" id="ARBA00008017"/>
    </source>
</evidence>
<evidence type="ECO:0000256" key="7">
    <source>
        <dbReference type="SAM" id="MobiDB-lite"/>
    </source>
</evidence>
<feature type="region of interest" description="Disordered" evidence="7">
    <location>
        <begin position="1"/>
        <end position="76"/>
    </location>
</feature>
<name>A0AAW0G241_9APHY</name>
<dbReference type="PANTHER" id="PTHR31323">
    <property type="entry name" value="MECHANOSENSITIVE ION CHANNEL PROTEIN MSY2"/>
    <property type="match status" value="1"/>
</dbReference>
<feature type="transmembrane region" description="Helical" evidence="8">
    <location>
        <begin position="555"/>
        <end position="579"/>
    </location>
</feature>
<dbReference type="Pfam" id="PF00924">
    <property type="entry name" value="MS_channel_2nd"/>
    <property type="match status" value="1"/>
</dbReference>
<evidence type="ECO:0000259" key="9">
    <source>
        <dbReference type="PROSITE" id="PS50222"/>
    </source>
</evidence>
<keyword evidence="4 8" id="KW-1133">Transmembrane helix</keyword>
<dbReference type="Gene3D" id="2.30.30.60">
    <property type="match status" value="1"/>
</dbReference>
<dbReference type="GO" id="GO:0005509">
    <property type="term" value="F:calcium ion binding"/>
    <property type="evidence" value="ECO:0007669"/>
    <property type="project" value="InterPro"/>
</dbReference>
<dbReference type="Proteomes" id="UP001385951">
    <property type="component" value="Unassembled WGS sequence"/>
</dbReference>
<accession>A0AAW0G241</accession>
<feature type="transmembrane region" description="Helical" evidence="8">
    <location>
        <begin position="176"/>
        <end position="199"/>
    </location>
</feature>
<dbReference type="InterPro" id="IPR006685">
    <property type="entry name" value="MscS_channel_2nd"/>
</dbReference>
<feature type="compositionally biased region" description="Polar residues" evidence="7">
    <location>
        <begin position="103"/>
        <end position="112"/>
    </location>
</feature>
<comment type="caution">
    <text evidence="10">The sequence shown here is derived from an EMBL/GenBank/DDBJ whole genome shotgun (WGS) entry which is preliminary data.</text>
</comment>
<feature type="domain" description="EF-hand" evidence="9">
    <location>
        <begin position="468"/>
        <end position="503"/>
    </location>
</feature>
<dbReference type="SUPFAM" id="SSF50182">
    <property type="entry name" value="Sm-like ribonucleoproteins"/>
    <property type="match status" value="1"/>
</dbReference>
<feature type="compositionally biased region" description="Basic residues" evidence="7">
    <location>
        <begin position="113"/>
        <end position="125"/>
    </location>
</feature>
<dbReference type="GO" id="GO:0006874">
    <property type="term" value="P:intracellular calcium ion homeostasis"/>
    <property type="evidence" value="ECO:0007669"/>
    <property type="project" value="TreeGrafter"/>
</dbReference>
<keyword evidence="11" id="KW-1185">Reference proteome</keyword>
<reference evidence="10 11" key="1">
    <citation type="submission" date="2022-09" db="EMBL/GenBank/DDBJ databases">
        <authorList>
            <person name="Palmer J.M."/>
        </authorList>
    </citation>
    <scope>NUCLEOTIDE SEQUENCE [LARGE SCALE GENOMIC DNA]</scope>
    <source>
        <strain evidence="10 11">DSM 7382</strain>
    </source>
</reference>
<evidence type="ECO:0000256" key="4">
    <source>
        <dbReference type="ARBA" id="ARBA00022989"/>
    </source>
</evidence>
<dbReference type="PIRSF" id="PIRSF017209">
    <property type="entry name" value="Memb_At2g17000_prd"/>
    <property type="match status" value="1"/>
</dbReference>
<keyword evidence="3 8" id="KW-0812">Transmembrane</keyword>
<dbReference type="InterPro" id="IPR023408">
    <property type="entry name" value="MscS_beta-dom_sf"/>
</dbReference>
<dbReference type="InterPro" id="IPR058650">
    <property type="entry name" value="Msy1/2-like"/>
</dbReference>
<evidence type="ECO:0000256" key="3">
    <source>
        <dbReference type="ARBA" id="ARBA00022692"/>
    </source>
</evidence>
<gene>
    <name evidence="10" type="ORF">QCA50_009587</name>
</gene>
<evidence type="ECO:0000313" key="10">
    <source>
        <dbReference type="EMBL" id="KAK7687086.1"/>
    </source>
</evidence>